<organism evidence="2 3">
    <name type="scientific">Rosa chinensis</name>
    <name type="common">China rose</name>
    <dbReference type="NCBI Taxonomy" id="74649"/>
    <lineage>
        <taxon>Eukaryota</taxon>
        <taxon>Viridiplantae</taxon>
        <taxon>Streptophyta</taxon>
        <taxon>Embryophyta</taxon>
        <taxon>Tracheophyta</taxon>
        <taxon>Spermatophyta</taxon>
        <taxon>Magnoliopsida</taxon>
        <taxon>eudicotyledons</taxon>
        <taxon>Gunneridae</taxon>
        <taxon>Pentapetalae</taxon>
        <taxon>rosids</taxon>
        <taxon>fabids</taxon>
        <taxon>Rosales</taxon>
        <taxon>Rosaceae</taxon>
        <taxon>Rosoideae</taxon>
        <taxon>Rosoideae incertae sedis</taxon>
        <taxon>Rosa</taxon>
    </lineage>
</organism>
<comment type="caution">
    <text evidence="2">The sequence shown here is derived from an EMBL/GenBank/DDBJ whole genome shotgun (WGS) entry which is preliminary data.</text>
</comment>
<dbReference type="Gramene" id="PRQ38370">
    <property type="protein sequence ID" value="PRQ38370"/>
    <property type="gene ID" value="RchiOBHm_Chr4g0413151"/>
</dbReference>
<reference evidence="2 3" key="1">
    <citation type="journal article" date="2018" name="Nat. Genet.">
        <title>The Rosa genome provides new insights in the design of modern roses.</title>
        <authorList>
            <person name="Bendahmane M."/>
        </authorList>
    </citation>
    <scope>NUCLEOTIDE SEQUENCE [LARGE SCALE GENOMIC DNA]</scope>
    <source>
        <strain evidence="3">cv. Old Blush</strain>
    </source>
</reference>
<feature type="signal peptide" evidence="1">
    <location>
        <begin position="1"/>
        <end position="19"/>
    </location>
</feature>
<evidence type="ECO:0000313" key="3">
    <source>
        <dbReference type="Proteomes" id="UP000238479"/>
    </source>
</evidence>
<dbReference type="Proteomes" id="UP000238479">
    <property type="component" value="Chromosome 4"/>
</dbReference>
<keyword evidence="3" id="KW-1185">Reference proteome</keyword>
<dbReference type="AlphaFoldDB" id="A0A2P6QW18"/>
<feature type="chain" id="PRO_5015192364" evidence="1">
    <location>
        <begin position="20"/>
        <end position="59"/>
    </location>
</feature>
<protein>
    <submittedName>
        <fullName evidence="2">Uncharacterized protein</fullName>
    </submittedName>
</protein>
<name>A0A2P6QW18_ROSCH</name>
<sequence>MKIQAIIFMHVIIAMHVFGLEKPLNNHRPMHRLSIQAVVKRDKSSLNNRNQRHIFWKNY</sequence>
<proteinExistence type="predicted"/>
<evidence type="ECO:0000256" key="1">
    <source>
        <dbReference type="SAM" id="SignalP"/>
    </source>
</evidence>
<accession>A0A2P6QW18</accession>
<keyword evidence="1" id="KW-0732">Signal</keyword>
<evidence type="ECO:0000313" key="2">
    <source>
        <dbReference type="EMBL" id="PRQ38370.1"/>
    </source>
</evidence>
<dbReference type="EMBL" id="PDCK01000042">
    <property type="protein sequence ID" value="PRQ38370.1"/>
    <property type="molecule type" value="Genomic_DNA"/>
</dbReference>
<gene>
    <name evidence="2" type="ORF">RchiOBHm_Chr4g0413151</name>
</gene>